<dbReference type="GO" id="GO:0009134">
    <property type="term" value="P:nucleoside diphosphate catabolic process"/>
    <property type="evidence" value="ECO:0007669"/>
    <property type="project" value="TreeGrafter"/>
</dbReference>
<organism evidence="11 12">
    <name type="scientific">Tricholomella constricta</name>
    <dbReference type="NCBI Taxonomy" id="117010"/>
    <lineage>
        <taxon>Eukaryota</taxon>
        <taxon>Fungi</taxon>
        <taxon>Dikarya</taxon>
        <taxon>Basidiomycota</taxon>
        <taxon>Agaricomycotina</taxon>
        <taxon>Agaricomycetes</taxon>
        <taxon>Agaricomycetidae</taxon>
        <taxon>Agaricales</taxon>
        <taxon>Tricholomatineae</taxon>
        <taxon>Lyophyllaceae</taxon>
        <taxon>Tricholomella</taxon>
    </lineage>
</organism>
<dbReference type="Pfam" id="PF01150">
    <property type="entry name" value="GDA1_CD39"/>
    <property type="match status" value="1"/>
</dbReference>
<comment type="function">
    <text evidence="4">After transfer of sugars to endogenous macromolecular acceptors, the enzyme converts nucleoside diphosphates to nucleoside monophosphates which in turn exit the Golgi lumen in a coupled antiporter reaction, allowing entry of additional nucleotide sugar from the cytosol.</text>
</comment>
<dbReference type="EMBL" id="JAACJP010000016">
    <property type="protein sequence ID" value="KAF5379473.1"/>
    <property type="molecule type" value="Genomic_DNA"/>
</dbReference>
<evidence type="ECO:0000256" key="9">
    <source>
        <dbReference type="SAM" id="MobiDB-lite"/>
    </source>
</evidence>
<evidence type="ECO:0000256" key="5">
    <source>
        <dbReference type="ARBA" id="ARBA00038903"/>
    </source>
</evidence>
<name>A0A8H5HA10_9AGAR</name>
<dbReference type="OrthoDB" id="2959459at2759"/>
<evidence type="ECO:0000313" key="11">
    <source>
        <dbReference type="EMBL" id="KAF5379473.1"/>
    </source>
</evidence>
<gene>
    <name evidence="11" type="ORF">D9615_006655</name>
</gene>
<keyword evidence="10" id="KW-1133">Transmembrane helix</keyword>
<evidence type="ECO:0000256" key="1">
    <source>
        <dbReference type="ARBA" id="ARBA00004323"/>
    </source>
</evidence>
<sequence>MALDAPSSYAAIIDAGSSSSRLYIYQWKSNVALGEPLVIRTVFPTTAEEKKAAEASGGITSHPLPLELEPQQWIHHKRNDMELYLQPMLRAGQAFLQTRKNATSVPLYLLATGGMREDIDQEAQAEILKAAHRVMCALHLARTYDAGRRWATNARVIPGHVEGLYGWAALNYGRGVEEQISGLLELGGASMQIAYKVPSAQVRRERMCLLSGEHRVYSRSWDGFGADSMQRRMLAGLLADAGGVNGTGVIYNPCLPRGEVGSAVNGSKRTTVGSGDFATCLALARGLLKDGLENRHSIPSYLDIASFSKHFFGVSHYWYNYQFFAKWGGYDPRRAYHRTRFTKAVTKYCTSVRAEIPWAEGDKDKTSIYTESRCFSSAWMLTLLHDDLYGFGLEMTKYDTWNGVFRFPTTTDLASRSSWTIGAAALIARHGELRFCPRESGEQVYRLNSSSYPSVAEPIQPPDVVAGSTVGEAGNTFVSISGLAYGFIFVLLVVIAYQRRLITKLARGSNHVDEKSPHSILLDRRNGSVA</sequence>
<feature type="binding site" evidence="7">
    <location>
        <begin position="188"/>
        <end position="192"/>
    </location>
    <ligand>
        <name>ATP</name>
        <dbReference type="ChEBI" id="CHEBI:30616"/>
    </ligand>
</feature>
<keyword evidence="10" id="KW-0472">Membrane</keyword>
<keyword evidence="10" id="KW-0812">Transmembrane</keyword>
<dbReference type="GO" id="GO:0000139">
    <property type="term" value="C:Golgi membrane"/>
    <property type="evidence" value="ECO:0007669"/>
    <property type="project" value="UniProtKB-SubCell"/>
</dbReference>
<dbReference type="PANTHER" id="PTHR11782:SF83">
    <property type="entry name" value="GUANOSINE-DIPHOSPHATASE"/>
    <property type="match status" value="1"/>
</dbReference>
<evidence type="ECO:0000256" key="6">
    <source>
        <dbReference type="PIRSR" id="PIRSR600407-1"/>
    </source>
</evidence>
<dbReference type="AlphaFoldDB" id="A0A8H5HA10"/>
<dbReference type="GO" id="GO:0004382">
    <property type="term" value="F:GDP phosphatase activity"/>
    <property type="evidence" value="ECO:0007669"/>
    <property type="project" value="UniProtKB-EC"/>
</dbReference>
<evidence type="ECO:0000313" key="12">
    <source>
        <dbReference type="Proteomes" id="UP000565441"/>
    </source>
</evidence>
<dbReference type="Proteomes" id="UP000565441">
    <property type="component" value="Unassembled WGS sequence"/>
</dbReference>
<protein>
    <recommendedName>
        <fullName evidence="5">guanosine-diphosphatase</fullName>
        <ecNumber evidence="5">3.6.1.42</ecNumber>
    </recommendedName>
</protein>
<dbReference type="Gene3D" id="3.30.420.40">
    <property type="match status" value="1"/>
</dbReference>
<evidence type="ECO:0000256" key="10">
    <source>
        <dbReference type="SAM" id="Phobius"/>
    </source>
</evidence>
<keyword evidence="7" id="KW-0067">ATP-binding</keyword>
<evidence type="ECO:0000256" key="3">
    <source>
        <dbReference type="ARBA" id="ARBA00022801"/>
    </source>
</evidence>
<dbReference type="GO" id="GO:0005524">
    <property type="term" value="F:ATP binding"/>
    <property type="evidence" value="ECO:0007669"/>
    <property type="project" value="UniProtKB-KW"/>
</dbReference>
<dbReference type="Gene3D" id="3.30.420.150">
    <property type="entry name" value="Exopolyphosphatase. Domain 2"/>
    <property type="match status" value="1"/>
</dbReference>
<accession>A0A8H5HA10</accession>
<keyword evidence="7" id="KW-0547">Nucleotide-binding</keyword>
<evidence type="ECO:0000256" key="2">
    <source>
        <dbReference type="ARBA" id="ARBA00009283"/>
    </source>
</evidence>
<comment type="similarity">
    <text evidence="2 8">Belongs to the GDA1/CD39 NTPase family.</text>
</comment>
<keyword evidence="3 8" id="KW-0378">Hydrolase</keyword>
<dbReference type="EC" id="3.6.1.42" evidence="5"/>
<feature type="region of interest" description="Disordered" evidence="9">
    <location>
        <begin position="511"/>
        <end position="530"/>
    </location>
</feature>
<proteinExistence type="inferred from homology"/>
<feature type="transmembrane region" description="Helical" evidence="10">
    <location>
        <begin position="477"/>
        <end position="497"/>
    </location>
</feature>
<evidence type="ECO:0000256" key="7">
    <source>
        <dbReference type="PIRSR" id="PIRSR600407-2"/>
    </source>
</evidence>
<dbReference type="InterPro" id="IPR000407">
    <property type="entry name" value="GDA1_CD39_NTPase"/>
</dbReference>
<dbReference type="PANTHER" id="PTHR11782">
    <property type="entry name" value="ADENOSINE/GUANOSINE DIPHOSPHATASE"/>
    <property type="match status" value="1"/>
</dbReference>
<dbReference type="CDD" id="cd24003">
    <property type="entry name" value="ASKHA_NBD_GDA1_CD39_NTPase"/>
    <property type="match status" value="1"/>
</dbReference>
<dbReference type="PROSITE" id="PS01238">
    <property type="entry name" value="GDA1_CD39_NTPASE"/>
    <property type="match status" value="1"/>
</dbReference>
<evidence type="ECO:0000256" key="4">
    <source>
        <dbReference type="ARBA" id="ARBA00037742"/>
    </source>
</evidence>
<feature type="active site" description="Proton acceptor" evidence="6">
    <location>
        <position position="162"/>
    </location>
</feature>
<comment type="caution">
    <text evidence="11">The sequence shown here is derived from an EMBL/GenBank/DDBJ whole genome shotgun (WGS) entry which is preliminary data.</text>
</comment>
<reference evidence="11 12" key="1">
    <citation type="journal article" date="2020" name="ISME J.">
        <title>Uncovering the hidden diversity of litter-decomposition mechanisms in mushroom-forming fungi.</title>
        <authorList>
            <person name="Floudas D."/>
            <person name="Bentzer J."/>
            <person name="Ahren D."/>
            <person name="Johansson T."/>
            <person name="Persson P."/>
            <person name="Tunlid A."/>
        </authorList>
    </citation>
    <scope>NUCLEOTIDE SEQUENCE [LARGE SCALE GENOMIC DNA]</scope>
    <source>
        <strain evidence="11 12">CBS 661.87</strain>
    </source>
</reference>
<comment type="subcellular location">
    <subcellularLocation>
        <location evidence="1">Golgi apparatus membrane</location>
        <topology evidence="1">Single-pass type II membrane protein</topology>
    </subcellularLocation>
</comment>
<keyword evidence="12" id="KW-1185">Reference proteome</keyword>
<evidence type="ECO:0000256" key="8">
    <source>
        <dbReference type="RuleBase" id="RU003833"/>
    </source>
</evidence>